<dbReference type="InterPro" id="IPR040349">
    <property type="entry name" value="Csm1/Pcs1"/>
</dbReference>
<dbReference type="InterPro" id="IPR038608">
    <property type="entry name" value="Csm1/Pcs1_C_sf"/>
</dbReference>
<protein>
    <recommendedName>
        <fullName evidence="2">Monopolin complex subunit Csm1/Pcs1 C-terminal domain-containing protein</fullName>
    </recommendedName>
</protein>
<evidence type="ECO:0000256" key="1">
    <source>
        <dbReference type="SAM" id="MobiDB-lite"/>
    </source>
</evidence>
<dbReference type="PANTHER" id="PTHR28006:SF1">
    <property type="entry name" value="MONOPOLIN COMPLEX SUBUNIT CSM1"/>
    <property type="match status" value="1"/>
</dbReference>
<gene>
    <name evidence="3" type="ORF">N658DRAFT_487455</name>
</gene>
<dbReference type="CDD" id="cd23787">
    <property type="entry name" value="RWD_CSM1"/>
    <property type="match status" value="1"/>
</dbReference>
<sequence>MSKAKIRSQLLQLVDSDSEDGIGGTSLGVTVAQLSKPTRAASTMPPKKARVGRQAANKVTKPAPKTSTSKARSSDRIAAAVDEVTTGKKTSGKTTGAFAKGTGRGRERRPAAADVDEVEDTVMSDAPNAAIETPPAAKQKGARGRPKKVAVEAEPQPSGVRRGRKAVGRKAEPDTTVEEVSEIPETQQPDAANSDVDDNHDDLEDLPVSQSPGRAKVGRGGVPASASKRTLHTSSPEMGDPALRRRLGEMTQKYESLEHKYRDLKEIAVKEAERNFDKLKKQSEDKSKAAEELIATLKSELAAQEESSKETQRLKKELEASESKADNLQAKITSLTASLNDHKSEMKSLNLKLSAARSTEAAAAAAATAKVPSSAIKGGSGAAAAHRLAAATASEATLAAQKKEDLYGDLTGLIVRSVKREGGEDVFDCIQTGRNGIDISPDEGGGEAHCHYTPQLEANRDRALIAVLPDFLVDEISFPQAQAGKFYARVLKALNESAEG</sequence>
<feature type="domain" description="Monopolin complex subunit Csm1/Pcs1 C-terminal" evidence="2">
    <location>
        <begin position="402"/>
        <end position="480"/>
    </location>
</feature>
<dbReference type="Proteomes" id="UP001305647">
    <property type="component" value="Unassembled WGS sequence"/>
</dbReference>
<dbReference type="GO" id="GO:0005730">
    <property type="term" value="C:nucleolus"/>
    <property type="evidence" value="ECO:0007669"/>
    <property type="project" value="TreeGrafter"/>
</dbReference>
<dbReference type="AlphaFoldDB" id="A0AAN6PYY0"/>
<reference evidence="3" key="2">
    <citation type="submission" date="2023-05" db="EMBL/GenBank/DDBJ databases">
        <authorList>
            <consortium name="Lawrence Berkeley National Laboratory"/>
            <person name="Steindorff A."/>
            <person name="Hensen N."/>
            <person name="Bonometti L."/>
            <person name="Westerberg I."/>
            <person name="Brannstrom I.O."/>
            <person name="Guillou S."/>
            <person name="Cros-Aarteil S."/>
            <person name="Calhoun S."/>
            <person name="Haridas S."/>
            <person name="Kuo A."/>
            <person name="Mondo S."/>
            <person name="Pangilinan J."/>
            <person name="Riley R."/>
            <person name="Labutti K."/>
            <person name="Andreopoulos B."/>
            <person name="Lipzen A."/>
            <person name="Chen C."/>
            <person name="Yanf M."/>
            <person name="Daum C."/>
            <person name="Ng V."/>
            <person name="Clum A."/>
            <person name="Ohm R."/>
            <person name="Martin F."/>
            <person name="Silar P."/>
            <person name="Natvig D."/>
            <person name="Lalanne C."/>
            <person name="Gautier V."/>
            <person name="Ament-Velasquez S.L."/>
            <person name="Kruys A."/>
            <person name="Hutchinson M.I."/>
            <person name="Powell A.J."/>
            <person name="Barry K."/>
            <person name="Miller A.N."/>
            <person name="Grigoriev I.V."/>
            <person name="Debuchy R."/>
            <person name="Gladieux P."/>
            <person name="Thoren M.H."/>
            <person name="Johannesson H."/>
        </authorList>
    </citation>
    <scope>NUCLEOTIDE SEQUENCE</scope>
    <source>
        <strain evidence="3">CBS 757.83</strain>
    </source>
</reference>
<evidence type="ECO:0000259" key="2">
    <source>
        <dbReference type="Pfam" id="PF12539"/>
    </source>
</evidence>
<evidence type="ECO:0000313" key="4">
    <source>
        <dbReference type="Proteomes" id="UP001305647"/>
    </source>
</evidence>
<proteinExistence type="predicted"/>
<dbReference type="PANTHER" id="PTHR28006">
    <property type="entry name" value="MONOPOLIN COMPLEX SUBUNIT CSM1"/>
    <property type="match status" value="1"/>
</dbReference>
<dbReference type="GO" id="GO:1990644">
    <property type="term" value="F:microtubule site clamp"/>
    <property type="evidence" value="ECO:0007669"/>
    <property type="project" value="TreeGrafter"/>
</dbReference>
<dbReference type="Pfam" id="PF12539">
    <property type="entry name" value="Csm1"/>
    <property type="match status" value="1"/>
</dbReference>
<organism evidence="3 4">
    <name type="scientific">Parathielavia hyrcaniae</name>
    <dbReference type="NCBI Taxonomy" id="113614"/>
    <lineage>
        <taxon>Eukaryota</taxon>
        <taxon>Fungi</taxon>
        <taxon>Dikarya</taxon>
        <taxon>Ascomycota</taxon>
        <taxon>Pezizomycotina</taxon>
        <taxon>Sordariomycetes</taxon>
        <taxon>Sordariomycetidae</taxon>
        <taxon>Sordariales</taxon>
        <taxon>Chaetomiaceae</taxon>
        <taxon>Parathielavia</taxon>
    </lineage>
</organism>
<feature type="compositionally biased region" description="Acidic residues" evidence="1">
    <location>
        <begin position="195"/>
        <end position="205"/>
    </location>
</feature>
<dbReference type="GO" id="GO:0034506">
    <property type="term" value="C:chromosome, centromeric core domain"/>
    <property type="evidence" value="ECO:0007669"/>
    <property type="project" value="TreeGrafter"/>
</dbReference>
<feature type="compositionally biased region" description="Low complexity" evidence="1">
    <location>
        <begin position="87"/>
        <end position="101"/>
    </location>
</feature>
<dbReference type="InterPro" id="IPR020981">
    <property type="entry name" value="Csm1/Pcs1_C"/>
</dbReference>
<dbReference type="GO" id="GO:0045144">
    <property type="term" value="P:meiotic sister chromatid segregation"/>
    <property type="evidence" value="ECO:0007669"/>
    <property type="project" value="TreeGrafter"/>
</dbReference>
<dbReference type="EMBL" id="MU863647">
    <property type="protein sequence ID" value="KAK4099651.1"/>
    <property type="molecule type" value="Genomic_DNA"/>
</dbReference>
<evidence type="ECO:0000313" key="3">
    <source>
        <dbReference type="EMBL" id="KAK4099651.1"/>
    </source>
</evidence>
<feature type="region of interest" description="Disordered" evidence="1">
    <location>
        <begin position="37"/>
        <end position="242"/>
    </location>
</feature>
<dbReference type="GO" id="GO:0072686">
    <property type="term" value="C:mitotic spindle"/>
    <property type="evidence" value="ECO:0007669"/>
    <property type="project" value="TreeGrafter"/>
</dbReference>
<feature type="region of interest" description="Disordered" evidence="1">
    <location>
        <begin position="300"/>
        <end position="325"/>
    </location>
</feature>
<keyword evidence="4" id="KW-1185">Reference proteome</keyword>
<reference evidence="3" key="1">
    <citation type="journal article" date="2023" name="Mol. Phylogenet. Evol.">
        <title>Genome-scale phylogeny and comparative genomics of the fungal order Sordariales.</title>
        <authorList>
            <person name="Hensen N."/>
            <person name="Bonometti L."/>
            <person name="Westerberg I."/>
            <person name="Brannstrom I.O."/>
            <person name="Guillou S."/>
            <person name="Cros-Aarteil S."/>
            <person name="Calhoun S."/>
            <person name="Haridas S."/>
            <person name="Kuo A."/>
            <person name="Mondo S."/>
            <person name="Pangilinan J."/>
            <person name="Riley R."/>
            <person name="LaButti K."/>
            <person name="Andreopoulos B."/>
            <person name="Lipzen A."/>
            <person name="Chen C."/>
            <person name="Yan M."/>
            <person name="Daum C."/>
            <person name="Ng V."/>
            <person name="Clum A."/>
            <person name="Steindorff A."/>
            <person name="Ohm R.A."/>
            <person name="Martin F."/>
            <person name="Silar P."/>
            <person name="Natvig D.O."/>
            <person name="Lalanne C."/>
            <person name="Gautier V."/>
            <person name="Ament-Velasquez S.L."/>
            <person name="Kruys A."/>
            <person name="Hutchinson M.I."/>
            <person name="Powell A.J."/>
            <person name="Barry K."/>
            <person name="Miller A.N."/>
            <person name="Grigoriev I.V."/>
            <person name="Debuchy R."/>
            <person name="Gladieux P."/>
            <person name="Hiltunen Thoren M."/>
            <person name="Johannesson H."/>
        </authorList>
    </citation>
    <scope>NUCLEOTIDE SEQUENCE</scope>
    <source>
        <strain evidence="3">CBS 757.83</strain>
    </source>
</reference>
<accession>A0AAN6PYY0</accession>
<dbReference type="GO" id="GO:0033551">
    <property type="term" value="C:monopolin complex"/>
    <property type="evidence" value="ECO:0007669"/>
    <property type="project" value="InterPro"/>
</dbReference>
<dbReference type="GO" id="GO:0051315">
    <property type="term" value="P:attachment of mitotic spindle microtubules to kinetochore"/>
    <property type="evidence" value="ECO:0007669"/>
    <property type="project" value="TreeGrafter"/>
</dbReference>
<dbReference type="Gene3D" id="3.90.1150.80">
    <property type="match status" value="1"/>
</dbReference>
<name>A0AAN6PYY0_9PEZI</name>
<comment type="caution">
    <text evidence="3">The sequence shown here is derived from an EMBL/GenBank/DDBJ whole genome shotgun (WGS) entry which is preliminary data.</text>
</comment>
<feature type="compositionally biased region" description="Basic and acidic residues" evidence="1">
    <location>
        <begin position="306"/>
        <end position="325"/>
    </location>
</feature>
<dbReference type="Gene3D" id="1.10.287.1490">
    <property type="match status" value="1"/>
</dbReference>